<feature type="transmembrane region" description="Helical" evidence="1">
    <location>
        <begin position="58"/>
        <end position="78"/>
    </location>
</feature>
<dbReference type="PATRIC" id="fig|1423812.3.peg.1710"/>
<keyword evidence="1" id="KW-0812">Transmembrane</keyword>
<sequence>MEKLKTLCRVYTIDAFDNKVVFIYTLLFPTLYFVYMNFKQILHASRYSVDEISNIFLPYWAYIIFIALLNTVIVATIFQRESGYYKEFYFIVGSKWLIFIANFIVQVAFILAELLLFTILGMFLLHSWYFSILLNSLLAGVLAVIPVTMGLSILFTFRIKAQSFSVIGTFSVFVLFYLATLTSGMWLVNLISLLNPYKYILALTNCLSILIEKGNINFGNLMQLLIVTIAFCLIGLRGFSKFDIRPILDRS</sequence>
<feature type="transmembrane region" description="Helical" evidence="1">
    <location>
        <begin position="99"/>
        <end position="125"/>
    </location>
</feature>
<keyword evidence="3" id="KW-1185">Reference proteome</keyword>
<organism evidence="2 3">
    <name type="scientific">Liquorilactobacillus uvarum DSM 19971</name>
    <dbReference type="NCBI Taxonomy" id="1423812"/>
    <lineage>
        <taxon>Bacteria</taxon>
        <taxon>Bacillati</taxon>
        <taxon>Bacillota</taxon>
        <taxon>Bacilli</taxon>
        <taxon>Lactobacillales</taxon>
        <taxon>Lactobacillaceae</taxon>
        <taxon>Liquorilactobacillus</taxon>
    </lineage>
</organism>
<dbReference type="RefSeq" id="WP_057736071.1">
    <property type="nucleotide sequence ID" value="NZ_AZEG01000004.1"/>
</dbReference>
<proteinExistence type="predicted"/>
<evidence type="ECO:0000313" key="2">
    <source>
        <dbReference type="EMBL" id="KRL38402.1"/>
    </source>
</evidence>
<evidence type="ECO:0000313" key="3">
    <source>
        <dbReference type="Proteomes" id="UP000051155"/>
    </source>
</evidence>
<reference evidence="2 3" key="1">
    <citation type="journal article" date="2015" name="Genome Announc.">
        <title>Expanding the biotechnology potential of lactobacilli through comparative genomics of 213 strains and associated genera.</title>
        <authorList>
            <person name="Sun Z."/>
            <person name="Harris H.M."/>
            <person name="McCann A."/>
            <person name="Guo C."/>
            <person name="Argimon S."/>
            <person name="Zhang W."/>
            <person name="Yang X."/>
            <person name="Jeffery I.B."/>
            <person name="Cooney J.C."/>
            <person name="Kagawa T.F."/>
            <person name="Liu W."/>
            <person name="Song Y."/>
            <person name="Salvetti E."/>
            <person name="Wrobel A."/>
            <person name="Rasinkangas P."/>
            <person name="Parkhill J."/>
            <person name="Rea M.C."/>
            <person name="O'Sullivan O."/>
            <person name="Ritari J."/>
            <person name="Douillard F.P."/>
            <person name="Paul Ross R."/>
            <person name="Yang R."/>
            <person name="Briner A.E."/>
            <person name="Felis G.E."/>
            <person name="de Vos W.M."/>
            <person name="Barrangou R."/>
            <person name="Klaenhammer T.R."/>
            <person name="Caufield P.W."/>
            <person name="Cui Y."/>
            <person name="Zhang H."/>
            <person name="O'Toole P.W."/>
        </authorList>
    </citation>
    <scope>NUCLEOTIDE SEQUENCE [LARGE SCALE GENOMIC DNA]</scope>
    <source>
        <strain evidence="2 3">DSM 19971</strain>
    </source>
</reference>
<dbReference type="OrthoDB" id="2284943at2"/>
<dbReference type="Proteomes" id="UP000051155">
    <property type="component" value="Unassembled WGS sequence"/>
</dbReference>
<dbReference type="EMBL" id="AZEG01000004">
    <property type="protein sequence ID" value="KRL38402.1"/>
    <property type="molecule type" value="Genomic_DNA"/>
</dbReference>
<protein>
    <submittedName>
        <fullName evidence="2">Uncharacterized protein</fullName>
    </submittedName>
</protein>
<feature type="transmembrane region" description="Helical" evidence="1">
    <location>
        <begin position="21"/>
        <end position="38"/>
    </location>
</feature>
<accession>A0A0R1Q868</accession>
<gene>
    <name evidence="2" type="ORF">FD20_GL001602</name>
</gene>
<feature type="transmembrane region" description="Helical" evidence="1">
    <location>
        <begin position="137"/>
        <end position="157"/>
    </location>
</feature>
<keyword evidence="1" id="KW-0472">Membrane</keyword>
<evidence type="ECO:0000256" key="1">
    <source>
        <dbReference type="SAM" id="Phobius"/>
    </source>
</evidence>
<name>A0A0R1Q868_9LACO</name>
<feature type="transmembrane region" description="Helical" evidence="1">
    <location>
        <begin position="164"/>
        <end position="188"/>
    </location>
</feature>
<comment type="caution">
    <text evidence="2">The sequence shown here is derived from an EMBL/GenBank/DDBJ whole genome shotgun (WGS) entry which is preliminary data.</text>
</comment>
<keyword evidence="1" id="KW-1133">Transmembrane helix</keyword>
<feature type="transmembrane region" description="Helical" evidence="1">
    <location>
        <begin position="221"/>
        <end position="240"/>
    </location>
</feature>
<dbReference type="STRING" id="1423812.FD20_GL001602"/>
<dbReference type="AlphaFoldDB" id="A0A0R1Q868"/>